<protein>
    <recommendedName>
        <fullName evidence="7">Circadian input-output histidine kinase CikA</fullName>
        <ecNumber evidence="3">2.7.13.3</ecNumber>
    </recommendedName>
</protein>
<dbReference type="EC" id="2.7.13.3" evidence="3"/>
<dbReference type="OrthoDB" id="9805474at2"/>
<evidence type="ECO:0000256" key="7">
    <source>
        <dbReference type="ARBA" id="ARBA00074306"/>
    </source>
</evidence>
<dbReference type="PANTHER" id="PTHR45339">
    <property type="entry name" value="HYBRID SIGNAL TRANSDUCTION HISTIDINE KINASE J"/>
    <property type="match status" value="1"/>
</dbReference>
<dbReference type="Pfam" id="PF00497">
    <property type="entry name" value="SBP_bac_3"/>
    <property type="match status" value="2"/>
</dbReference>
<feature type="chain" id="PRO_5026721547" description="Circadian input-output histidine kinase CikA" evidence="10">
    <location>
        <begin position="31"/>
        <end position="931"/>
    </location>
</feature>
<comment type="catalytic activity">
    <reaction evidence="1">
        <text>ATP + protein L-histidine = ADP + protein N-phospho-L-histidine.</text>
        <dbReference type="EC" id="2.7.13.3"/>
    </reaction>
</comment>
<evidence type="ECO:0000256" key="4">
    <source>
        <dbReference type="ARBA" id="ARBA00022553"/>
    </source>
</evidence>
<dbReference type="AlphaFoldDB" id="A0A6N7S4R9"/>
<dbReference type="SMART" id="SM00387">
    <property type="entry name" value="HATPase_c"/>
    <property type="match status" value="1"/>
</dbReference>
<evidence type="ECO:0000256" key="5">
    <source>
        <dbReference type="ARBA" id="ARBA00022777"/>
    </source>
</evidence>
<dbReference type="Gene3D" id="3.40.50.2300">
    <property type="match status" value="1"/>
</dbReference>
<dbReference type="InterPro" id="IPR011006">
    <property type="entry name" value="CheY-like_superfamily"/>
</dbReference>
<evidence type="ECO:0000313" key="14">
    <source>
        <dbReference type="EMBL" id="MSC32167.1"/>
    </source>
</evidence>
<sequence>MRKRILKQIKWSAIMLLTLLSMVAPVITHAEEEQPTVLKVAFSQIPGIMELTEDGRRKGIVVDYLNEIAKYTGWEYEYIDTDGDHLIDEFIEGRFDLMGGTYYSPSFEQYFAYPKYNIGYSKAVLMARKDDSSISNFNLYSLNGKTIGVYERALENISRLQEYLTIHNLDCEIRTYSYEELSAEGNLYPYLENGEVDLLLGNNFENPPGFRIVASFDSQPYYIVTTVGNQKVLDGLNMALKKITDSNPSFSVDRYAANFQNGTDVDIPLSSAEKEYIQQRDPISVAVPRSYHPLFCLNTSSTLHRGVICDVLDVIAEYTGLSFTYHFTDTYLEAMQLVQQGEADLLGFYTGTEEQSIDQGLTLTSPYVNLNNIVVRNKMSSYPAAGLICAIVEGQSLPPEISAAEIQTYPTVTDALKAVNSGKADFIYGLGSRLEMDIQRYHFSNLVPVTPINNRSDLSFALKRPSDPDLLTILNKSINSLSEKERSEILDRNMISIGTSSMTLTELIYANPVTFILVLTAFLIVVVIAVLGIYRARMQAVLMQSNLEKAKAESRAKGEFLSRMSHELRTPMNAVIGLTDLTSMLDGVPAEVQENLSKLRNSSHYMLDLINDILDMSRIDNGKLTLAHEPFSLNCMLDEIQAMMEIEATQRGLTCTVEKAVTHGQLLGDSIRLRQVLTNLLSNAFKFTPKDGRIQLRVIEQSNTEKEASFFFQVIDNGFGIPKEDQQRIFESFEQVGTSQAKSQGTGLGLPISSSIVHSMGGVLQVQSQPDEGSEFFFTVTLQLNPDPKEIPNRFIKPQDHTLLKDISILLAEDNDLNAEIAIQLLEIQGAVVQRCLDGEQAVEQFTANKPGTFQMILMDIQMPNMNGLEAARAIRSLTRPDASVIPIVAMTANTFKEDVEAAIAAGMNGFVPKPLDVNYLYQLLHDLLQN</sequence>
<feature type="modified residue" description="4-aspartylphosphate" evidence="8">
    <location>
        <position position="860"/>
    </location>
</feature>
<accession>A0A6N7S4R9</accession>
<dbReference type="Gene3D" id="3.30.565.10">
    <property type="entry name" value="Histidine kinase-like ATPase, C-terminal domain"/>
    <property type="match status" value="1"/>
</dbReference>
<dbReference type="SUPFAM" id="SSF55874">
    <property type="entry name" value="ATPase domain of HSP90 chaperone/DNA topoisomerase II/histidine kinase"/>
    <property type="match status" value="1"/>
</dbReference>
<dbReference type="InterPro" id="IPR005467">
    <property type="entry name" value="His_kinase_dom"/>
</dbReference>
<name>A0A6N7S4R9_9FIRM</name>
<dbReference type="SUPFAM" id="SSF53850">
    <property type="entry name" value="Periplasmic binding protein-like II"/>
    <property type="match status" value="2"/>
</dbReference>
<evidence type="ECO:0000313" key="15">
    <source>
        <dbReference type="Proteomes" id="UP000433575"/>
    </source>
</evidence>
<dbReference type="EMBL" id="WKPI01000003">
    <property type="protein sequence ID" value="MSC32167.1"/>
    <property type="molecule type" value="Genomic_DNA"/>
</dbReference>
<feature type="domain" description="Response regulatory" evidence="12">
    <location>
        <begin position="808"/>
        <end position="929"/>
    </location>
</feature>
<keyword evidence="4 8" id="KW-0597">Phosphoprotein</keyword>
<dbReference type="CDD" id="cd01007">
    <property type="entry name" value="PBP2_BvgS_HisK_like"/>
    <property type="match status" value="1"/>
</dbReference>
<dbReference type="PROSITE" id="PS50110">
    <property type="entry name" value="RESPONSE_REGULATORY"/>
    <property type="match status" value="1"/>
</dbReference>
<dbReference type="PANTHER" id="PTHR45339:SF1">
    <property type="entry name" value="HYBRID SIGNAL TRANSDUCTION HISTIDINE KINASE J"/>
    <property type="match status" value="1"/>
</dbReference>
<evidence type="ECO:0000256" key="10">
    <source>
        <dbReference type="SAM" id="SignalP"/>
    </source>
</evidence>
<dbReference type="InterPro" id="IPR003594">
    <property type="entry name" value="HATPase_dom"/>
</dbReference>
<keyword evidence="9" id="KW-0812">Transmembrane</keyword>
<dbReference type="Gene3D" id="1.10.287.130">
    <property type="match status" value="1"/>
</dbReference>
<dbReference type="Pfam" id="PF02518">
    <property type="entry name" value="HATPase_c"/>
    <property type="match status" value="1"/>
</dbReference>
<evidence type="ECO:0000256" key="3">
    <source>
        <dbReference type="ARBA" id="ARBA00012438"/>
    </source>
</evidence>
<evidence type="ECO:0000313" key="13">
    <source>
        <dbReference type="EMBL" id="MSA88620.1"/>
    </source>
</evidence>
<dbReference type="GO" id="GO:0000155">
    <property type="term" value="F:phosphorelay sensor kinase activity"/>
    <property type="evidence" value="ECO:0007669"/>
    <property type="project" value="InterPro"/>
</dbReference>
<evidence type="ECO:0000256" key="1">
    <source>
        <dbReference type="ARBA" id="ARBA00000085"/>
    </source>
</evidence>
<dbReference type="SMART" id="SM00448">
    <property type="entry name" value="REC"/>
    <property type="match status" value="1"/>
</dbReference>
<dbReference type="CDD" id="cd16922">
    <property type="entry name" value="HATPase_EvgS-ArcB-TorS-like"/>
    <property type="match status" value="1"/>
</dbReference>
<gene>
    <name evidence="14" type="ORF">GKD88_03435</name>
    <name evidence="13" type="ORF">GKE08_04705</name>
</gene>
<feature type="transmembrane region" description="Helical" evidence="9">
    <location>
        <begin position="513"/>
        <end position="534"/>
    </location>
</feature>
<dbReference type="Gene3D" id="3.40.190.10">
    <property type="entry name" value="Periplasmic binding protein-like II"/>
    <property type="match status" value="4"/>
</dbReference>
<dbReference type="FunFam" id="3.30.565.10:FF:000010">
    <property type="entry name" value="Sensor histidine kinase RcsC"/>
    <property type="match status" value="1"/>
</dbReference>
<dbReference type="Proteomes" id="UP000433575">
    <property type="component" value="Unassembled WGS sequence"/>
</dbReference>
<dbReference type="PROSITE" id="PS50109">
    <property type="entry name" value="HIS_KIN"/>
    <property type="match status" value="1"/>
</dbReference>
<keyword evidence="9" id="KW-1133">Transmembrane helix</keyword>
<dbReference type="InterPro" id="IPR036097">
    <property type="entry name" value="HisK_dim/P_sf"/>
</dbReference>
<dbReference type="Proteomes" id="UP000480929">
    <property type="component" value="Unassembled WGS sequence"/>
</dbReference>
<proteinExistence type="inferred from homology"/>
<dbReference type="CDD" id="cd00082">
    <property type="entry name" value="HisKA"/>
    <property type="match status" value="1"/>
</dbReference>
<comment type="caution">
    <text evidence="13">The sequence shown here is derived from an EMBL/GenBank/DDBJ whole genome shotgun (WGS) entry which is preliminary data.</text>
</comment>
<organism evidence="13 15">
    <name type="scientific">Holdemania massiliensis</name>
    <dbReference type="NCBI Taxonomy" id="1468449"/>
    <lineage>
        <taxon>Bacteria</taxon>
        <taxon>Bacillati</taxon>
        <taxon>Bacillota</taxon>
        <taxon>Erysipelotrichia</taxon>
        <taxon>Erysipelotrichales</taxon>
        <taxon>Erysipelotrichaceae</taxon>
        <taxon>Holdemania</taxon>
    </lineage>
</organism>
<dbReference type="PRINTS" id="PR00344">
    <property type="entry name" value="BCTRLSENSOR"/>
</dbReference>
<dbReference type="InterPro" id="IPR004358">
    <property type="entry name" value="Sig_transdc_His_kin-like_C"/>
</dbReference>
<dbReference type="SMART" id="SM00388">
    <property type="entry name" value="HisKA"/>
    <property type="match status" value="1"/>
</dbReference>
<dbReference type="InterPro" id="IPR003661">
    <property type="entry name" value="HisK_dim/P_dom"/>
</dbReference>
<dbReference type="EMBL" id="WKPJ01000004">
    <property type="protein sequence ID" value="MSA88620.1"/>
    <property type="molecule type" value="Genomic_DNA"/>
</dbReference>
<evidence type="ECO:0000256" key="8">
    <source>
        <dbReference type="PROSITE-ProRule" id="PRU00169"/>
    </source>
</evidence>
<dbReference type="SUPFAM" id="SSF52172">
    <property type="entry name" value="CheY-like"/>
    <property type="match status" value="1"/>
</dbReference>
<evidence type="ECO:0000256" key="6">
    <source>
        <dbReference type="ARBA" id="ARBA00023012"/>
    </source>
</evidence>
<keyword evidence="9" id="KW-0472">Membrane</keyword>
<dbReference type="Pfam" id="PF00512">
    <property type="entry name" value="HisKA"/>
    <property type="match status" value="1"/>
</dbReference>
<dbReference type="CDD" id="cd17546">
    <property type="entry name" value="REC_hyHK_CKI1_RcsC-like"/>
    <property type="match status" value="1"/>
</dbReference>
<dbReference type="InterPro" id="IPR001789">
    <property type="entry name" value="Sig_transdc_resp-reg_receiver"/>
</dbReference>
<keyword evidence="16" id="KW-1185">Reference proteome</keyword>
<dbReference type="RefSeq" id="WP_154238131.1">
    <property type="nucleotide sequence ID" value="NZ_CALJPI010000298.1"/>
</dbReference>
<evidence type="ECO:0000256" key="2">
    <source>
        <dbReference type="ARBA" id="ARBA00006402"/>
    </source>
</evidence>
<dbReference type="InterPro" id="IPR036890">
    <property type="entry name" value="HATPase_C_sf"/>
</dbReference>
<dbReference type="SMART" id="SM00062">
    <property type="entry name" value="PBPb"/>
    <property type="match status" value="1"/>
</dbReference>
<dbReference type="Pfam" id="PF00072">
    <property type="entry name" value="Response_reg"/>
    <property type="match status" value="1"/>
</dbReference>
<keyword evidence="6" id="KW-0902">Two-component regulatory system</keyword>
<evidence type="ECO:0000259" key="12">
    <source>
        <dbReference type="PROSITE" id="PS50110"/>
    </source>
</evidence>
<dbReference type="InterPro" id="IPR001638">
    <property type="entry name" value="Solute-binding_3/MltF_N"/>
</dbReference>
<keyword evidence="5" id="KW-0808">Transferase</keyword>
<evidence type="ECO:0000313" key="16">
    <source>
        <dbReference type="Proteomes" id="UP000480929"/>
    </source>
</evidence>
<evidence type="ECO:0000256" key="9">
    <source>
        <dbReference type="SAM" id="Phobius"/>
    </source>
</evidence>
<evidence type="ECO:0000259" key="11">
    <source>
        <dbReference type="PROSITE" id="PS50109"/>
    </source>
</evidence>
<dbReference type="SUPFAM" id="SSF47384">
    <property type="entry name" value="Homodimeric domain of signal transducing histidine kinase"/>
    <property type="match status" value="1"/>
</dbReference>
<feature type="domain" description="Histidine kinase" evidence="11">
    <location>
        <begin position="563"/>
        <end position="784"/>
    </location>
</feature>
<feature type="signal peptide" evidence="10">
    <location>
        <begin position="1"/>
        <end position="30"/>
    </location>
</feature>
<keyword evidence="5" id="KW-0418">Kinase</keyword>
<keyword evidence="10" id="KW-0732">Signal</keyword>
<comment type="similarity">
    <text evidence="2">In the N-terminal section; belongs to the phytochrome family.</text>
</comment>
<reference evidence="15 16" key="1">
    <citation type="journal article" date="2019" name="Nat. Med.">
        <title>A library of human gut bacterial isolates paired with longitudinal multiomics data enables mechanistic microbiome research.</title>
        <authorList>
            <person name="Poyet M."/>
            <person name="Groussin M."/>
            <person name="Gibbons S.M."/>
            <person name="Avila-Pacheco J."/>
            <person name="Jiang X."/>
            <person name="Kearney S.M."/>
            <person name="Perrotta A.R."/>
            <person name="Berdy B."/>
            <person name="Zhao S."/>
            <person name="Lieberman T.D."/>
            <person name="Swanson P.K."/>
            <person name="Smith M."/>
            <person name="Roesemann S."/>
            <person name="Alexander J.E."/>
            <person name="Rich S.A."/>
            <person name="Livny J."/>
            <person name="Vlamakis H."/>
            <person name="Clish C."/>
            <person name="Bullock K."/>
            <person name="Deik A."/>
            <person name="Scott J."/>
            <person name="Pierce K.A."/>
            <person name="Xavier R.J."/>
            <person name="Alm E.J."/>
        </authorList>
    </citation>
    <scope>NUCLEOTIDE SEQUENCE [LARGE SCALE GENOMIC DNA]</scope>
    <source>
        <strain evidence="13 15">BIOML-A4</strain>
        <strain evidence="14 16">BIOML-A5</strain>
    </source>
</reference>